<comment type="catalytic activity">
    <reaction evidence="6">
        <text>(2R,3S)-3-isopropylmalate = (2S)-2-isopropylmalate</text>
        <dbReference type="Rhea" id="RHEA:32287"/>
        <dbReference type="ChEBI" id="CHEBI:1178"/>
        <dbReference type="ChEBI" id="CHEBI:35121"/>
        <dbReference type="EC" id="4.2.1.33"/>
    </reaction>
</comment>
<keyword evidence="1 6" id="KW-0004">4Fe-4S</keyword>
<keyword evidence="6" id="KW-0028">Amino-acid biosynthesis</keyword>
<dbReference type="InterPro" id="IPR036008">
    <property type="entry name" value="Aconitase_4Fe-4S_dom"/>
</dbReference>
<evidence type="ECO:0000313" key="8">
    <source>
        <dbReference type="EMBL" id="OUJ18587.1"/>
    </source>
</evidence>
<feature type="binding site" evidence="6">
    <location>
        <position position="354"/>
    </location>
    <ligand>
        <name>[4Fe-4S] cluster</name>
        <dbReference type="ChEBI" id="CHEBI:49883"/>
    </ligand>
</feature>
<keyword evidence="4 6" id="KW-0411">Iron-sulfur</keyword>
<comment type="caution">
    <text evidence="8">The sequence shown here is derived from an EMBL/GenBank/DDBJ whole genome shotgun (WGS) entry which is preliminary data.</text>
</comment>
<dbReference type="NCBIfam" id="TIGR01343">
    <property type="entry name" value="hacA_fam"/>
    <property type="match status" value="1"/>
</dbReference>
<dbReference type="GO" id="GO:0051539">
    <property type="term" value="F:4 iron, 4 sulfur cluster binding"/>
    <property type="evidence" value="ECO:0007669"/>
    <property type="project" value="UniProtKB-KW"/>
</dbReference>
<dbReference type="InterPro" id="IPR018136">
    <property type="entry name" value="Aconitase_4Fe-4S_BS"/>
</dbReference>
<reference evidence="8 9" key="1">
    <citation type="submission" date="2016-12" db="EMBL/GenBank/DDBJ databases">
        <title>Discovery of methanogenic haloarchaea.</title>
        <authorList>
            <person name="Sorokin D.Y."/>
            <person name="Makarova K.S."/>
            <person name="Abbas B."/>
            <person name="Ferrer M."/>
            <person name="Golyshin P.N."/>
        </authorList>
    </citation>
    <scope>NUCLEOTIDE SEQUENCE [LARGE SCALE GENOMIC DNA]</scope>
    <source>
        <strain evidence="8">AMET1</strain>
    </source>
</reference>
<proteinExistence type="inferred from homology"/>
<feature type="binding site" evidence="6">
    <location>
        <position position="291"/>
    </location>
    <ligand>
        <name>[4Fe-4S] cluster</name>
        <dbReference type="ChEBI" id="CHEBI:49883"/>
    </ligand>
</feature>
<keyword evidence="2 6" id="KW-0479">Metal-binding</keyword>
<dbReference type="UniPathway" id="UPA00048">
    <property type="reaction ID" value="UER00071"/>
</dbReference>
<dbReference type="CDD" id="cd01583">
    <property type="entry name" value="IPMI"/>
    <property type="match status" value="1"/>
</dbReference>
<dbReference type="Proteomes" id="UP000195137">
    <property type="component" value="Unassembled WGS sequence"/>
</dbReference>
<feature type="binding site" evidence="6">
    <location>
        <position position="351"/>
    </location>
    <ligand>
        <name>[4Fe-4S] cluster</name>
        <dbReference type="ChEBI" id="CHEBI:49883"/>
    </ligand>
</feature>
<dbReference type="SUPFAM" id="SSF53732">
    <property type="entry name" value="Aconitase iron-sulfur domain"/>
    <property type="match status" value="1"/>
</dbReference>
<dbReference type="EC" id="4.2.1.33" evidence="6"/>
<dbReference type="InterPro" id="IPR001030">
    <property type="entry name" value="Acoase/IPM_deHydtase_lsu_aba"/>
</dbReference>
<evidence type="ECO:0000259" key="7">
    <source>
        <dbReference type="Pfam" id="PF00330"/>
    </source>
</evidence>
<dbReference type="InterPro" id="IPR050067">
    <property type="entry name" value="IPM_dehydratase_rel_enz"/>
</dbReference>
<evidence type="ECO:0000256" key="4">
    <source>
        <dbReference type="ARBA" id="ARBA00023014"/>
    </source>
</evidence>
<evidence type="ECO:0000256" key="2">
    <source>
        <dbReference type="ARBA" id="ARBA00022723"/>
    </source>
</evidence>
<comment type="cofactor">
    <cofactor evidence="6">
        <name>[4Fe-4S] cluster</name>
        <dbReference type="ChEBI" id="CHEBI:49883"/>
    </cofactor>
    <text evidence="6">Binds 1 [4Fe-4S] cluster per subunit.</text>
</comment>
<organism evidence="8 9">
    <name type="scientific">Methanonatronarchaeum thermophilum</name>
    <dbReference type="NCBI Taxonomy" id="1927129"/>
    <lineage>
        <taxon>Archaea</taxon>
        <taxon>Methanobacteriati</taxon>
        <taxon>Methanobacteriota</taxon>
        <taxon>Methanonatronarchaeia</taxon>
        <taxon>Methanonatronarchaeales</taxon>
        <taxon>Methanonatronarchaeaceae</taxon>
        <taxon>Methanonatronarchaeum</taxon>
    </lineage>
</organism>
<dbReference type="InterPro" id="IPR015931">
    <property type="entry name" value="Acnase/IPM_dHydase_lsu_aba_1/3"/>
</dbReference>
<evidence type="ECO:0000256" key="5">
    <source>
        <dbReference type="ARBA" id="ARBA00023239"/>
    </source>
</evidence>
<dbReference type="HAMAP" id="MF_01027">
    <property type="entry name" value="LeuC_type2"/>
    <property type="match status" value="1"/>
</dbReference>
<keyword evidence="3 6" id="KW-0408">Iron</keyword>
<comment type="pathway">
    <text evidence="6">Amino-acid biosynthesis; L-leucine biosynthesis; L-leucine from 3-methyl-2-oxobutanoate: step 2/4.</text>
</comment>
<dbReference type="EMBL" id="MRZU01000003">
    <property type="protein sequence ID" value="OUJ18587.1"/>
    <property type="molecule type" value="Genomic_DNA"/>
</dbReference>
<dbReference type="PANTHER" id="PTHR43822">
    <property type="entry name" value="HOMOACONITASE, MITOCHONDRIAL-RELATED"/>
    <property type="match status" value="1"/>
</dbReference>
<evidence type="ECO:0000256" key="6">
    <source>
        <dbReference type="HAMAP-Rule" id="MF_01027"/>
    </source>
</evidence>
<gene>
    <name evidence="6" type="primary">leuC</name>
    <name evidence="8" type="ORF">AMET1_0233</name>
</gene>
<comment type="similarity">
    <text evidence="6">Belongs to the aconitase/IPM isomerase family. LeuC type 2 subfamily.</text>
</comment>
<keyword evidence="6" id="KW-0100">Branched-chain amino acid biosynthesis</keyword>
<dbReference type="PANTHER" id="PTHR43822:SF2">
    <property type="entry name" value="HOMOACONITASE, MITOCHONDRIAL"/>
    <property type="match status" value="1"/>
</dbReference>
<dbReference type="Pfam" id="PF00330">
    <property type="entry name" value="Aconitase"/>
    <property type="match status" value="1"/>
</dbReference>
<keyword evidence="5 6" id="KW-0456">Lyase</keyword>
<dbReference type="PRINTS" id="PR00415">
    <property type="entry name" value="ACONITASE"/>
</dbReference>
<dbReference type="GO" id="GO:0003861">
    <property type="term" value="F:3-isopropylmalate dehydratase activity"/>
    <property type="evidence" value="ECO:0007669"/>
    <property type="project" value="UniProtKB-UniRule"/>
</dbReference>
<dbReference type="GO" id="GO:0009098">
    <property type="term" value="P:L-leucine biosynthetic process"/>
    <property type="evidence" value="ECO:0007669"/>
    <property type="project" value="UniProtKB-UniRule"/>
</dbReference>
<feature type="domain" description="Aconitase/3-isopropylmalate dehydratase large subunit alpha/beta/alpha" evidence="7">
    <location>
        <begin position="18"/>
        <end position="277"/>
    </location>
</feature>
<dbReference type="InterPro" id="IPR006251">
    <property type="entry name" value="Homoacnase/IPMdehydase_lsu"/>
</dbReference>
<evidence type="ECO:0000313" key="9">
    <source>
        <dbReference type="Proteomes" id="UP000195137"/>
    </source>
</evidence>
<keyword evidence="6" id="KW-0432">Leucine biosynthesis</keyword>
<sequence>MGTIVENIFSEKFGETARAGDVVLVDVDLAMAQDGTAPLAINAFKQMDMDIAHPERLALIIDHIAPSKSEGASELHIMMREFAREHGIKLYDVGEGVCHQLMLENHVEPGQLVIGADSHTCTYGAVGAFATGVGSTDMAAAFATGKLWFKVPQTIKINLTGQTKQNVSAKDIILKLCKKIEADGALYKALEITGPTTKNLTIPSRATLTNMAIEMGAKTAIIQPDKKAEEFTGAKAPDWVMADDDAEYVREIDIDVSSLEPQIAVPHQVDNVHDITEVEGTKIDQVVLGSCTNGRLEDLEAATRIVSGRQIDDGVRFLVFPASKSVYMDAIDKGVVQTLVDAGATVCNPGCGPCPGTHMGILAPGEKALATTNRNFKGRMGSTEAEVYLGSPETAAYTALNGVITTEDD</sequence>
<dbReference type="OrthoDB" id="255at2157"/>
<comment type="function">
    <text evidence="6">Catalyzes the isomerization between 2-isopropylmalate and 3-isopropylmalate, via the formation of 2-isopropylmaleate.</text>
</comment>
<dbReference type="AlphaFoldDB" id="A0A1Y3GBF8"/>
<dbReference type="InterPro" id="IPR011826">
    <property type="entry name" value="HAcnase/IPMdehydase_lsu_prok"/>
</dbReference>
<dbReference type="NCBIfam" id="TIGR02086">
    <property type="entry name" value="IPMI_arch"/>
    <property type="match status" value="1"/>
</dbReference>
<protein>
    <recommendedName>
        <fullName evidence="6">3-isopropylmalate dehydratase large subunit</fullName>
        <ecNumber evidence="6">4.2.1.33</ecNumber>
    </recommendedName>
    <alternativeName>
        <fullName evidence="6">Alpha-IPM isomerase</fullName>
        <shortName evidence="6">IPMI</shortName>
    </alternativeName>
    <alternativeName>
        <fullName evidence="6">Isopropylmalate isomerase</fullName>
    </alternativeName>
</protein>
<evidence type="ECO:0000256" key="1">
    <source>
        <dbReference type="ARBA" id="ARBA00022485"/>
    </source>
</evidence>
<evidence type="ECO:0000256" key="3">
    <source>
        <dbReference type="ARBA" id="ARBA00023004"/>
    </source>
</evidence>
<dbReference type="PROSITE" id="PS00450">
    <property type="entry name" value="ACONITASE_1"/>
    <property type="match status" value="1"/>
</dbReference>
<dbReference type="RefSeq" id="WP_086636663.1">
    <property type="nucleotide sequence ID" value="NZ_MRZU01000003.1"/>
</dbReference>
<comment type="subunit">
    <text evidence="6">Heterodimer of LeuC and LeuD.</text>
</comment>
<dbReference type="InterPro" id="IPR033941">
    <property type="entry name" value="IPMI_cat"/>
</dbReference>
<dbReference type="GO" id="GO:0046872">
    <property type="term" value="F:metal ion binding"/>
    <property type="evidence" value="ECO:0007669"/>
    <property type="project" value="UniProtKB-KW"/>
</dbReference>
<name>A0A1Y3GBF8_9EURY</name>
<dbReference type="NCBIfam" id="NF001614">
    <property type="entry name" value="PRK00402.1"/>
    <property type="match status" value="1"/>
</dbReference>
<keyword evidence="9" id="KW-1185">Reference proteome</keyword>
<accession>A0A1Y3GBF8</accession>
<dbReference type="Gene3D" id="3.30.499.10">
    <property type="entry name" value="Aconitase, domain 3"/>
    <property type="match status" value="2"/>
</dbReference>